<gene>
    <name evidence="1" type="ORF">LCGC14_1720020</name>
</gene>
<dbReference type="AlphaFoldDB" id="A0A0F9I0G9"/>
<dbReference type="InterPro" id="IPR001646">
    <property type="entry name" value="5peptide_repeat"/>
</dbReference>
<dbReference type="PANTHER" id="PTHR14136">
    <property type="entry name" value="BTB_POZ DOMAIN-CONTAINING PROTEIN KCTD9"/>
    <property type="match status" value="1"/>
</dbReference>
<comment type="caution">
    <text evidence="1">The sequence shown here is derived from an EMBL/GenBank/DDBJ whole genome shotgun (WGS) entry which is preliminary data.</text>
</comment>
<sequence length="270" mass="29149">MEFKITNRFSGSISFSLETESLKLCLEAAVKAEANLRGANLRGANLRGANLREANLLGADLLGADLLGANLRGADLRGANLRGADLLGANLRGADLRGADLLGANLRGADLRGANLRGADLRGANLRGADLREADLREADLREADGVNKFITTPLYLLLDQIGKIRAYKLVNAENEGPYRGGLVYKIGKSVSVKNPCADEQQQCAAGISLATLDWCIKEWREGYKILICEFARKDIAAIPIATDGKFRVSRCKIVGEKDLQEIGVIKKEE</sequence>
<name>A0A0F9I0G9_9ZZZZ</name>
<accession>A0A0F9I0G9</accession>
<evidence type="ECO:0008006" key="2">
    <source>
        <dbReference type="Google" id="ProtNLM"/>
    </source>
</evidence>
<dbReference type="SUPFAM" id="SSF141571">
    <property type="entry name" value="Pentapeptide repeat-like"/>
    <property type="match status" value="1"/>
</dbReference>
<organism evidence="1">
    <name type="scientific">marine sediment metagenome</name>
    <dbReference type="NCBI Taxonomy" id="412755"/>
    <lineage>
        <taxon>unclassified sequences</taxon>
        <taxon>metagenomes</taxon>
        <taxon>ecological metagenomes</taxon>
    </lineage>
</organism>
<dbReference type="InterPro" id="IPR051082">
    <property type="entry name" value="Pentapeptide-BTB/POZ_domain"/>
</dbReference>
<reference evidence="1" key="1">
    <citation type="journal article" date="2015" name="Nature">
        <title>Complex archaea that bridge the gap between prokaryotes and eukaryotes.</title>
        <authorList>
            <person name="Spang A."/>
            <person name="Saw J.H."/>
            <person name="Jorgensen S.L."/>
            <person name="Zaremba-Niedzwiedzka K."/>
            <person name="Martijn J."/>
            <person name="Lind A.E."/>
            <person name="van Eijk R."/>
            <person name="Schleper C."/>
            <person name="Guy L."/>
            <person name="Ettema T.J."/>
        </authorList>
    </citation>
    <scope>NUCLEOTIDE SEQUENCE</scope>
</reference>
<proteinExistence type="predicted"/>
<dbReference type="Gene3D" id="2.160.20.80">
    <property type="entry name" value="E3 ubiquitin-protein ligase SopA"/>
    <property type="match status" value="2"/>
</dbReference>
<protein>
    <recommendedName>
        <fullName evidence="2">Pentapeptide repeat-containing protein</fullName>
    </recommendedName>
</protein>
<dbReference type="Pfam" id="PF00805">
    <property type="entry name" value="Pentapeptide"/>
    <property type="match status" value="2"/>
</dbReference>
<dbReference type="PANTHER" id="PTHR14136:SF17">
    <property type="entry name" value="BTB_POZ DOMAIN-CONTAINING PROTEIN KCTD9"/>
    <property type="match status" value="1"/>
</dbReference>
<dbReference type="EMBL" id="LAZR01015462">
    <property type="protein sequence ID" value="KKM12603.1"/>
    <property type="molecule type" value="Genomic_DNA"/>
</dbReference>
<evidence type="ECO:0000313" key="1">
    <source>
        <dbReference type="EMBL" id="KKM12603.1"/>
    </source>
</evidence>